<evidence type="ECO:0000256" key="2">
    <source>
        <dbReference type="ARBA" id="ARBA00022801"/>
    </source>
</evidence>
<evidence type="ECO:0000256" key="1">
    <source>
        <dbReference type="ARBA" id="ARBA00007754"/>
    </source>
</evidence>
<evidence type="ECO:0000313" key="10">
    <source>
        <dbReference type="EMBL" id="RDV14992.1"/>
    </source>
</evidence>
<evidence type="ECO:0000256" key="3">
    <source>
        <dbReference type="ARBA" id="ARBA00023295"/>
    </source>
</evidence>
<feature type="chain" id="PRO_5017690759" evidence="8">
    <location>
        <begin position="20"/>
        <end position="388"/>
    </location>
</feature>
<keyword evidence="2 7" id="KW-0378">Hydrolase</keyword>
<dbReference type="Pfam" id="PF02156">
    <property type="entry name" value="Glyco_hydro_26"/>
    <property type="match status" value="1"/>
</dbReference>
<dbReference type="PIRSF" id="PIRSF018168">
    <property type="entry name" value="Mannan-1_4-beta-mannosidase"/>
    <property type="match status" value="1"/>
</dbReference>
<dbReference type="SUPFAM" id="SSF51445">
    <property type="entry name" value="(Trans)glycosidases"/>
    <property type="match status" value="1"/>
</dbReference>
<reference evidence="11" key="1">
    <citation type="submission" date="2018-08" db="EMBL/GenBank/DDBJ databases">
        <authorList>
            <person name="Liu Z.-W."/>
            <person name="Du Z.-J."/>
        </authorList>
    </citation>
    <scope>NUCLEOTIDE SEQUENCE [LARGE SCALE GENOMIC DNA]</scope>
    <source>
        <strain evidence="11">H4X</strain>
    </source>
</reference>
<dbReference type="InterPro" id="IPR016714">
    <property type="entry name" value="MANB/E"/>
</dbReference>
<dbReference type="GO" id="GO:0006080">
    <property type="term" value="P:substituted mannan metabolic process"/>
    <property type="evidence" value="ECO:0007669"/>
    <property type="project" value="InterPro"/>
</dbReference>
<comment type="similarity">
    <text evidence="1 7">Belongs to the glycosyl hydrolase 26 family.</text>
</comment>
<keyword evidence="3 7" id="KW-0326">Glycosidase</keyword>
<sequence>MSRIVVVCLLASLFLQVSCTQRLQVAGSQIRPVDPEATQETKNLYANMKRLSQEGTMFGHQDDLAYGIGWEYEDGRSDVKETVGEYPAVVGWDIGHLELGNVVNLDSVPFDRMRSYAQQVYAQGGLNTFSWHLNNPLDPSKTSWDRMDSTIQRMFNDPVALRRYDSWLDRVADFMVSLKGPQGELIPVVFRPLHEHTGSWFWWGREHVSPEDYKKMWRYTIDYLRNKGANNLLIAYSTDRFTSREDYLERYPGDDYVDVLGFDLYHRPQIDTTVVSPDPDTAYIREARRMVETVRQLGQEKEKVWTFSETGLGNLPLANWWTGVLLPVVQDAGLSYVLVWRNFDLNHFFAPYPGQKSAEDFKAFYNHPETFFLQKVASENIYSDPPSN</sequence>
<keyword evidence="11" id="KW-1185">Reference proteome</keyword>
<feature type="active site" description="Nucleophile" evidence="4 7">
    <location>
        <position position="309"/>
    </location>
</feature>
<proteinExistence type="inferred from homology"/>
<comment type="caution">
    <text evidence="10">The sequence shown here is derived from an EMBL/GenBank/DDBJ whole genome shotgun (WGS) entry which is preliminary data.</text>
</comment>
<evidence type="ECO:0000313" key="11">
    <source>
        <dbReference type="Proteomes" id="UP000256708"/>
    </source>
</evidence>
<evidence type="ECO:0000256" key="8">
    <source>
        <dbReference type="SAM" id="SignalP"/>
    </source>
</evidence>
<feature type="domain" description="GH26" evidence="9">
    <location>
        <begin position="39"/>
        <end position="374"/>
    </location>
</feature>
<dbReference type="PANTHER" id="PTHR40079:SF4">
    <property type="entry name" value="GH26 DOMAIN-CONTAINING PROTEIN-RELATED"/>
    <property type="match status" value="1"/>
</dbReference>
<evidence type="ECO:0000256" key="7">
    <source>
        <dbReference type="PROSITE-ProRule" id="PRU01100"/>
    </source>
</evidence>
<accession>A0A3D8LDG4</accession>
<keyword evidence="8" id="KW-0732">Signal</keyword>
<evidence type="ECO:0000256" key="5">
    <source>
        <dbReference type="PIRSR" id="PIRSR018168-2"/>
    </source>
</evidence>
<feature type="binding site" evidence="5">
    <location>
        <position position="265"/>
    </location>
    <ligand>
        <name>substrate</name>
    </ligand>
</feature>
<feature type="binding site" evidence="5">
    <location>
        <position position="132"/>
    </location>
    <ligand>
        <name>substrate</name>
    </ligand>
</feature>
<dbReference type="AlphaFoldDB" id="A0A3D8LDG4"/>
<gene>
    <name evidence="10" type="ORF">DXT99_11960</name>
</gene>
<dbReference type="Proteomes" id="UP000256708">
    <property type="component" value="Unassembled WGS sequence"/>
</dbReference>
<dbReference type="OrthoDB" id="9816550at2"/>
<feature type="site" description="Plays an important role in maintaining the position of the catalytic nucleophile" evidence="6">
    <location>
        <position position="194"/>
    </location>
</feature>
<evidence type="ECO:0000256" key="6">
    <source>
        <dbReference type="PIRSR" id="PIRSR018168-3"/>
    </source>
</evidence>
<dbReference type="PANTHER" id="PTHR40079">
    <property type="entry name" value="MANNAN ENDO-1,4-BETA-MANNOSIDASE E-RELATED"/>
    <property type="match status" value="1"/>
</dbReference>
<dbReference type="InterPro" id="IPR017853">
    <property type="entry name" value="GH"/>
</dbReference>
<dbReference type="PROSITE" id="PS51764">
    <property type="entry name" value="GH26"/>
    <property type="match status" value="1"/>
</dbReference>
<dbReference type="PRINTS" id="PR00739">
    <property type="entry name" value="GLHYDRLASE26"/>
</dbReference>
<dbReference type="EMBL" id="QRGR01000011">
    <property type="protein sequence ID" value="RDV14992.1"/>
    <property type="molecule type" value="Genomic_DNA"/>
</dbReference>
<dbReference type="Gene3D" id="3.20.20.80">
    <property type="entry name" value="Glycosidases"/>
    <property type="match status" value="1"/>
</dbReference>
<feature type="active site" description="Proton donor" evidence="4 7">
    <location>
        <position position="195"/>
    </location>
</feature>
<organism evidence="10 11">
    <name type="scientific">Pontibacter diazotrophicus</name>
    <dbReference type="NCBI Taxonomy" id="1400979"/>
    <lineage>
        <taxon>Bacteria</taxon>
        <taxon>Pseudomonadati</taxon>
        <taxon>Bacteroidota</taxon>
        <taxon>Cytophagia</taxon>
        <taxon>Cytophagales</taxon>
        <taxon>Hymenobacteraceae</taxon>
        <taxon>Pontibacter</taxon>
    </lineage>
</organism>
<dbReference type="InterPro" id="IPR000805">
    <property type="entry name" value="Glyco_hydro_26"/>
</dbReference>
<protein>
    <submittedName>
        <fullName evidence="10">Beta-mannosidase</fullName>
    </submittedName>
</protein>
<evidence type="ECO:0000259" key="9">
    <source>
        <dbReference type="PROSITE" id="PS51764"/>
    </source>
</evidence>
<dbReference type="GO" id="GO:0016985">
    <property type="term" value="F:mannan endo-1,4-beta-mannosidase activity"/>
    <property type="evidence" value="ECO:0007669"/>
    <property type="project" value="InterPro"/>
</dbReference>
<evidence type="ECO:0000256" key="4">
    <source>
        <dbReference type="PIRSR" id="PIRSR018168-1"/>
    </source>
</evidence>
<name>A0A3D8LDG4_9BACT</name>
<dbReference type="RefSeq" id="WP_115565784.1">
    <property type="nucleotide sequence ID" value="NZ_QRGR01000011.1"/>
</dbReference>
<feature type="binding site" evidence="5">
    <location>
        <position position="200"/>
    </location>
    <ligand>
        <name>substrate</name>
    </ligand>
</feature>
<feature type="signal peptide" evidence="8">
    <location>
        <begin position="1"/>
        <end position="19"/>
    </location>
</feature>
<dbReference type="InterPro" id="IPR022790">
    <property type="entry name" value="GH26_dom"/>
</dbReference>